<organism evidence="1">
    <name type="scientific">Ananas comosus var. bracteatus</name>
    <name type="common">red pineapple</name>
    <dbReference type="NCBI Taxonomy" id="296719"/>
    <lineage>
        <taxon>Eukaryota</taxon>
        <taxon>Viridiplantae</taxon>
        <taxon>Streptophyta</taxon>
        <taxon>Embryophyta</taxon>
        <taxon>Tracheophyta</taxon>
        <taxon>Spermatophyta</taxon>
        <taxon>Magnoliopsida</taxon>
        <taxon>Liliopsida</taxon>
        <taxon>Poales</taxon>
        <taxon>Bromeliaceae</taxon>
        <taxon>Bromelioideae</taxon>
        <taxon>Ananas</taxon>
    </lineage>
</organism>
<reference evidence="1" key="1">
    <citation type="submission" date="2020-07" db="EMBL/GenBank/DDBJ databases">
        <authorList>
            <person name="Lin J."/>
        </authorList>
    </citation>
    <scope>NUCLEOTIDE SEQUENCE</scope>
</reference>
<dbReference type="EMBL" id="CAJEUB010000005">
    <property type="protein sequence ID" value="CAD1845836.1"/>
    <property type="molecule type" value="Genomic_DNA"/>
</dbReference>
<dbReference type="AlphaFoldDB" id="A0A6V7QST7"/>
<gene>
    <name evidence="1" type="ORF">CB5_LOCUS29047</name>
</gene>
<sequence>MISGTDTEQKMASRRSRRWLRRCSFSPCDGARFCRAATPRRCSWGGQMAVRKCFFLRSRVSAWRVLLAKKLQDFRERRRGSGANMPKEGGRAAGGGSATAAAAVALLGDDVFSLVFSRGLTAG</sequence>
<proteinExistence type="predicted"/>
<name>A0A6V7QST7_ANACO</name>
<evidence type="ECO:0000313" key="1">
    <source>
        <dbReference type="EMBL" id="CAD1845836.1"/>
    </source>
</evidence>
<protein>
    <submittedName>
        <fullName evidence="1">Uncharacterized protein</fullName>
    </submittedName>
</protein>
<accession>A0A6V7QST7</accession>